<dbReference type="GO" id="GO:0000150">
    <property type="term" value="F:DNA strand exchange activity"/>
    <property type="evidence" value="ECO:0007669"/>
    <property type="project" value="InterPro"/>
</dbReference>
<dbReference type="CDD" id="cd03767">
    <property type="entry name" value="SR_Res_par"/>
    <property type="match status" value="1"/>
</dbReference>
<organism evidence="8 15">
    <name type="scientific">Acinetobacter baumannii</name>
    <dbReference type="NCBI Taxonomy" id="470"/>
    <lineage>
        <taxon>Bacteria</taxon>
        <taxon>Pseudomonadati</taxon>
        <taxon>Pseudomonadota</taxon>
        <taxon>Gammaproteobacteria</taxon>
        <taxon>Moraxellales</taxon>
        <taxon>Moraxellaceae</taxon>
        <taxon>Acinetobacter</taxon>
        <taxon>Acinetobacter calcoaceticus/baumannii complex</taxon>
    </lineage>
</organism>
<reference evidence="13" key="2">
    <citation type="submission" date="2017-11" db="EMBL/GenBank/DDBJ databases">
        <title>Acinetobacter baumanii whole genome sequence.</title>
        <authorList>
            <person name="Qasim Z.J."/>
        </authorList>
    </citation>
    <scope>NUCLEOTIDE SEQUENCE [LARGE SCALE GENOMIC DNA]</scope>
    <source>
        <strain evidence="13">ZQ8</strain>
        <plasmid evidence="13">p1zq8</plasmid>
    </source>
</reference>
<evidence type="ECO:0000256" key="3">
    <source>
        <dbReference type="ARBA" id="ARBA00023172"/>
    </source>
</evidence>
<geneLocation type="plasmid" evidence="13">
    <name>p1zq8</name>
</geneLocation>
<dbReference type="SMART" id="SM00857">
    <property type="entry name" value="Resolvase"/>
    <property type="match status" value="1"/>
</dbReference>
<evidence type="ECO:0000256" key="5">
    <source>
        <dbReference type="PROSITE-ProRule" id="PRU10137"/>
    </source>
</evidence>
<keyword evidence="2" id="KW-0238">DNA-binding</keyword>
<dbReference type="Proteomes" id="UP000076296">
    <property type="component" value="Unassembled WGS sequence"/>
</dbReference>
<dbReference type="Proteomes" id="UP000470018">
    <property type="component" value="Unassembled WGS sequence"/>
</dbReference>
<dbReference type="PROSITE" id="PS00397">
    <property type="entry name" value="RECOMBINASES_1"/>
    <property type="match status" value="1"/>
</dbReference>
<gene>
    <name evidence="7" type="primary">bin3_1</name>
    <name evidence="10" type="ORF">CV954_000120</name>
    <name evidence="11" type="ORF">EJ062_02150</name>
    <name evidence="8" type="ORF">F2P40_20100</name>
    <name evidence="9" type="ORF">G3N53_19240</name>
    <name evidence="7" type="ORF">LV35_01608</name>
</gene>
<dbReference type="Gene3D" id="1.10.1270.10">
    <property type="entry name" value="TrpR-like"/>
    <property type="match status" value="1"/>
</dbReference>
<dbReference type="GO" id="GO:0003677">
    <property type="term" value="F:DNA binding"/>
    <property type="evidence" value="ECO:0007669"/>
    <property type="project" value="UniProtKB-KW"/>
</dbReference>
<reference evidence="9 16" key="6">
    <citation type="submission" date="2020-02" db="EMBL/GenBank/DDBJ databases">
        <title>Whole genome shot-gun sequencing of clinical Carbapenem resistant A. baumannii.</title>
        <authorList>
            <person name="Veeraraghavan B."/>
            <person name="Mathur P."/>
            <person name="Vijayakumar S."/>
            <person name="Vasudevan K."/>
            <person name="Lincy M."/>
            <person name="Kirubananthan A."/>
        </authorList>
    </citation>
    <scope>NUCLEOTIDE SEQUENCE [LARGE SCALE GENOMIC DNA]</scope>
    <source>
        <strain evidence="9 16">SP816</strain>
    </source>
</reference>
<dbReference type="FunFam" id="3.40.50.1390:FF:000010">
    <property type="entry name" value="Recombinase resolvase family"/>
    <property type="match status" value="1"/>
</dbReference>
<evidence type="ECO:0000313" key="11">
    <source>
        <dbReference type="EMBL" id="RTQ84506.1"/>
    </source>
</evidence>
<dbReference type="AlphaFoldDB" id="A0A0J8TLI6"/>
<dbReference type="Proteomes" id="UP000268239">
    <property type="component" value="Unassembled WGS sequence"/>
</dbReference>
<dbReference type="Gene3D" id="3.40.50.1390">
    <property type="entry name" value="Resolvase, N-terminal catalytic domain"/>
    <property type="match status" value="1"/>
</dbReference>
<evidence type="ECO:0000256" key="2">
    <source>
        <dbReference type="ARBA" id="ARBA00023125"/>
    </source>
</evidence>
<dbReference type="Proteomes" id="UP000461234">
    <property type="component" value="Unassembled WGS sequence"/>
</dbReference>
<evidence type="ECO:0000313" key="7">
    <source>
        <dbReference type="EMBL" id="KZA18371.1"/>
    </source>
</evidence>
<geneLocation type="plasmid" evidence="10">
    <name>p1ZQ8</name>
</geneLocation>
<dbReference type="EMBL" id="JAAGTY010000043">
    <property type="protein sequence ID" value="NDW43208.1"/>
    <property type="molecule type" value="Genomic_DNA"/>
</dbReference>
<reference evidence="11 14" key="4">
    <citation type="submission" date="2018-12" db="EMBL/GenBank/DDBJ databases">
        <title>Draft Genome Sequences Human Pathogenic Acinetobacter baumannii Strains.</title>
        <authorList>
            <person name="Madhi M."/>
            <person name="Ronco T."/>
            <person name="Olsen R.H."/>
            <person name="Hassani A."/>
        </authorList>
    </citation>
    <scope>NUCLEOTIDE SEQUENCE [LARGE SCALE GENOMIC DNA]</scope>
    <source>
        <strain evidence="11 14">AB3</strain>
    </source>
</reference>
<dbReference type="InterPro" id="IPR036162">
    <property type="entry name" value="Resolvase-like_N_sf"/>
</dbReference>
<evidence type="ECO:0000313" key="13">
    <source>
        <dbReference type="Proteomes" id="UP000233757"/>
    </source>
</evidence>
<dbReference type="Pfam" id="PF00239">
    <property type="entry name" value="Resolvase"/>
    <property type="match status" value="1"/>
</dbReference>
<dbReference type="EMBL" id="WIOC01000048">
    <property type="protein sequence ID" value="MQR51597.1"/>
    <property type="molecule type" value="Genomic_DNA"/>
</dbReference>
<feature type="domain" description="Resolvase/invertase-type recombinase catalytic" evidence="6">
    <location>
        <begin position="2"/>
        <end position="157"/>
    </location>
</feature>
<evidence type="ECO:0000313" key="12">
    <source>
        <dbReference type="Proteomes" id="UP000076296"/>
    </source>
</evidence>
<dbReference type="PROSITE" id="PS51736">
    <property type="entry name" value="RECOMBINASES_3"/>
    <property type="match status" value="1"/>
</dbReference>
<evidence type="ECO:0000313" key="16">
    <source>
        <dbReference type="Proteomes" id="UP000470018"/>
    </source>
</evidence>
<evidence type="ECO:0000256" key="1">
    <source>
        <dbReference type="ARBA" id="ARBA00022908"/>
    </source>
</evidence>
<dbReference type="PANTHER" id="PTHR30461">
    <property type="entry name" value="DNA-INVERTASE FROM LAMBDOID PROPHAGE"/>
    <property type="match status" value="1"/>
</dbReference>
<feature type="active site" description="O-(5'-phospho-DNA)-serine intermediate" evidence="4 5">
    <location>
        <position position="10"/>
    </location>
</feature>
<evidence type="ECO:0000313" key="15">
    <source>
        <dbReference type="Proteomes" id="UP000461234"/>
    </source>
</evidence>
<accession>A0A0J8TLI6</accession>
<dbReference type="InterPro" id="IPR050639">
    <property type="entry name" value="SSR_resolvase"/>
</dbReference>
<dbReference type="InterPro" id="IPR006119">
    <property type="entry name" value="Resolv_N"/>
</dbReference>
<dbReference type="Proteomes" id="UP000233757">
    <property type="component" value="Plasmid p1ZQ8"/>
</dbReference>
<sequence length="210" mass="23723">MFIRAYLRASTKEQDANRAKDELIAFAREHGHKIAAFYTENESGATLERPQLMQLIDDASEGDVILVEQIDRLARLNQTDWDTLKRKLSAKRLSVVSKELPTSYMALQQGNGSEFMDSVLRAINDMLLDMLAAIARKDYEDRRNRQMQGIARAKAQGKYKGRGKDMEKRKIIASLLKSGHSYSDIQQTVKCSRQLIAEVSKASKPISSSI</sequence>
<evidence type="ECO:0000313" key="8">
    <source>
        <dbReference type="EMBL" id="MQR51597.1"/>
    </source>
</evidence>
<comment type="caution">
    <text evidence="8">The sequence shown here is derived from an EMBL/GenBank/DDBJ whole genome shotgun (WGS) entry which is preliminary data.</text>
</comment>
<evidence type="ECO:0000256" key="4">
    <source>
        <dbReference type="PIRSR" id="PIRSR606118-50"/>
    </source>
</evidence>
<dbReference type="RefSeq" id="WP_000470633.1">
    <property type="nucleotide sequence ID" value="NZ_CAJHGJ010000035.1"/>
</dbReference>
<dbReference type="PANTHER" id="PTHR30461:SF25">
    <property type="entry name" value="RESOLVASE-RELATED"/>
    <property type="match status" value="1"/>
</dbReference>
<proteinExistence type="predicted"/>
<dbReference type="GO" id="GO:0015074">
    <property type="term" value="P:DNA integration"/>
    <property type="evidence" value="ECO:0007669"/>
    <property type="project" value="UniProtKB-KW"/>
</dbReference>
<dbReference type="SUPFAM" id="SSF53041">
    <property type="entry name" value="Resolvase-like"/>
    <property type="match status" value="1"/>
</dbReference>
<dbReference type="EMBL" id="PHJU02000003">
    <property type="protein sequence ID" value="PQL85631.1"/>
    <property type="molecule type" value="Genomic_DNA"/>
</dbReference>
<evidence type="ECO:0000313" key="14">
    <source>
        <dbReference type="Proteomes" id="UP000268239"/>
    </source>
</evidence>
<dbReference type="PROSITE" id="PS00398">
    <property type="entry name" value="RECOMBINASES_2"/>
    <property type="match status" value="1"/>
</dbReference>
<evidence type="ECO:0000259" key="6">
    <source>
        <dbReference type="PROSITE" id="PS51736"/>
    </source>
</evidence>
<keyword evidence="10" id="KW-0614">Plasmid</keyword>
<evidence type="ECO:0000313" key="9">
    <source>
        <dbReference type="EMBL" id="NDW43208.1"/>
    </source>
</evidence>
<keyword evidence="3" id="KW-0233">DNA recombination</keyword>
<dbReference type="InterPro" id="IPR038116">
    <property type="entry name" value="TrpR-like_sf"/>
</dbReference>
<evidence type="ECO:0000313" key="10">
    <source>
        <dbReference type="EMBL" id="PQL85631.1"/>
    </source>
</evidence>
<reference evidence="8 15" key="5">
    <citation type="submission" date="2019-10" db="EMBL/GenBank/DDBJ databases">
        <title>Genetic environment of the oxa23 gene and comparative analysis of carbapenem resistant Acinetobacter baumannii isolates belonging to global clone 1, lineage 2 recovered in a burns hospital outbreak in 2012-2013.</title>
        <authorList>
            <person name="Douraghi M."/>
            <person name="Aris P."/>
            <person name="Kenyon J."/>
            <person name="Hamidian M."/>
        </authorList>
    </citation>
    <scope>NUCLEOTIDE SEQUENCE [LARGE SCALE GENOMIC DNA]</scope>
    <source>
        <strain evidence="8 15">ABS103</strain>
    </source>
</reference>
<dbReference type="InterPro" id="IPR006118">
    <property type="entry name" value="Recombinase_CS"/>
</dbReference>
<reference evidence="7 12" key="1">
    <citation type="submission" date="2016-01" db="EMBL/GenBank/DDBJ databases">
        <title>Draft sequences of Acinetobacter baumannii isolates from wounded military personnel.</title>
        <authorList>
            <person name="Arivett B.A."/>
            <person name="Fiester S.E."/>
            <person name="Ream D.C."/>
            <person name="Actis L.A."/>
        </authorList>
    </citation>
    <scope>NUCLEOTIDE SEQUENCE [LARGE SCALE GENOMIC DNA]</scope>
    <source>
        <strain evidence="7 12">AB2828</strain>
    </source>
</reference>
<protein>
    <submittedName>
        <fullName evidence="9">Recombinase family protein</fullName>
    </submittedName>
    <submittedName>
        <fullName evidence="8">Resolvase</fullName>
    </submittedName>
    <submittedName>
        <fullName evidence="7">Transposon Tn552 DNA-invertase bin3</fullName>
    </submittedName>
</protein>
<reference evidence="10" key="3">
    <citation type="submission" date="2018-02" db="EMBL/GenBank/DDBJ databases">
        <title>Acinetobacter baumanii whole genome sequence.</title>
        <authorList>
            <person name="Qasim Z.J."/>
        </authorList>
    </citation>
    <scope>NUCLEOTIDE SEQUENCE</scope>
    <source>
        <strain evidence="10">ZQ8</strain>
        <plasmid evidence="10">p1ZQ8</plasmid>
    </source>
</reference>
<dbReference type="EMBL" id="LRDT01000018">
    <property type="protein sequence ID" value="KZA18371.1"/>
    <property type="molecule type" value="Genomic_DNA"/>
</dbReference>
<dbReference type="EMBL" id="RXLU01000008">
    <property type="protein sequence ID" value="RTQ84506.1"/>
    <property type="molecule type" value="Genomic_DNA"/>
</dbReference>
<name>A0A0J8TLI6_ACIBA</name>
<keyword evidence="1" id="KW-0229">DNA integration</keyword>